<keyword evidence="3" id="KW-1185">Reference proteome</keyword>
<dbReference type="InterPro" id="IPR002716">
    <property type="entry name" value="PIN_dom"/>
</dbReference>
<dbReference type="EMBL" id="AMXE01000080">
    <property type="protein sequence ID" value="ENO85271.1"/>
    <property type="molecule type" value="Genomic_DNA"/>
</dbReference>
<dbReference type="RefSeq" id="WP_004342987.1">
    <property type="nucleotide sequence ID" value="NZ_AMXE01000080.1"/>
</dbReference>
<dbReference type="eggNOG" id="COG1569">
    <property type="taxonomic scope" value="Bacteria"/>
</dbReference>
<evidence type="ECO:0000313" key="2">
    <source>
        <dbReference type="EMBL" id="ENO85271.1"/>
    </source>
</evidence>
<dbReference type="OrthoDB" id="9792229at2"/>
<dbReference type="Proteomes" id="UP000013232">
    <property type="component" value="Unassembled WGS sequence"/>
</dbReference>
<dbReference type="SUPFAM" id="SSF88723">
    <property type="entry name" value="PIN domain-like"/>
    <property type="match status" value="1"/>
</dbReference>
<dbReference type="PANTHER" id="PTHR34610:SF4">
    <property type="entry name" value="SLL8027 PROTEIN"/>
    <property type="match status" value="1"/>
</dbReference>
<proteinExistence type="predicted"/>
<accession>N6XU47</accession>
<gene>
    <name evidence="2" type="ORF">C666_15735</name>
</gene>
<dbReference type="Pfam" id="PF13470">
    <property type="entry name" value="PIN_3"/>
    <property type="match status" value="1"/>
</dbReference>
<protein>
    <submittedName>
        <fullName evidence="2">PilT protein domain-containing protein</fullName>
    </submittedName>
</protein>
<name>N6XU47_THAL4</name>
<dbReference type="AlphaFoldDB" id="N6XU47"/>
<evidence type="ECO:0000259" key="1">
    <source>
        <dbReference type="SMART" id="SM00670"/>
    </source>
</evidence>
<dbReference type="InterPro" id="IPR029060">
    <property type="entry name" value="PIN-like_dom_sf"/>
</dbReference>
<reference evidence="2 3" key="1">
    <citation type="submission" date="2012-09" db="EMBL/GenBank/DDBJ databases">
        <title>Draft Genome Sequences of 6 Strains from Genus Thauera.</title>
        <authorList>
            <person name="Liu B."/>
            <person name="Shapleigh J.P."/>
            <person name="Frostegard A.H."/>
        </authorList>
    </citation>
    <scope>NUCLEOTIDE SEQUENCE [LARGE SCALE GENOMIC DNA]</scope>
    <source>
        <strain evidence="3">47Lol / DSM 12138</strain>
    </source>
</reference>
<organism evidence="2 3">
    <name type="scientific">Thauera linaloolentis (strain DSM 12138 / JCM 21573 / CCUG 41526 / CIP 105981 / IAM 15112 / NBRC 102519 / 47Lol)</name>
    <dbReference type="NCBI Taxonomy" id="1123367"/>
    <lineage>
        <taxon>Bacteria</taxon>
        <taxon>Pseudomonadati</taxon>
        <taxon>Pseudomonadota</taxon>
        <taxon>Betaproteobacteria</taxon>
        <taxon>Rhodocyclales</taxon>
        <taxon>Zoogloeaceae</taxon>
        <taxon>Thauera</taxon>
    </lineage>
</organism>
<comment type="caution">
    <text evidence="2">The sequence shown here is derived from an EMBL/GenBank/DDBJ whole genome shotgun (WGS) entry which is preliminary data.</text>
</comment>
<dbReference type="PANTHER" id="PTHR34610">
    <property type="entry name" value="SSL7007 PROTEIN"/>
    <property type="match status" value="1"/>
</dbReference>
<dbReference type="STRING" id="1123367.GCA_000621305_00706"/>
<dbReference type="InterPro" id="IPR002850">
    <property type="entry name" value="PIN_toxin-like"/>
</dbReference>
<sequence>MQVAECRLVLDTNTLVSRMLLPQGTAGRAVDKALGEGTLLASEATLAELVEVLSRPKFDRYVSRQERSRFIELLGGIVRIVPIQHRLQICRDPKDDMLLHVALSGEARYLITGDQDLLVLDTGFQHSHQLHILSPADYLALT</sequence>
<dbReference type="Gene3D" id="3.40.50.1010">
    <property type="entry name" value="5'-nuclease"/>
    <property type="match status" value="1"/>
</dbReference>
<evidence type="ECO:0000313" key="3">
    <source>
        <dbReference type="Proteomes" id="UP000013232"/>
    </source>
</evidence>
<feature type="domain" description="PIN" evidence="1">
    <location>
        <begin position="6"/>
        <end position="119"/>
    </location>
</feature>
<dbReference type="SMART" id="SM00670">
    <property type="entry name" value="PINc"/>
    <property type="match status" value="1"/>
</dbReference>
<dbReference type="NCBIfam" id="TIGR00305">
    <property type="entry name" value="putative toxin-antitoxin system toxin component, PIN family"/>
    <property type="match status" value="1"/>
</dbReference>